<organism evidence="4 5">
    <name type="scientific">Streptomyces bluensis</name>
    <dbReference type="NCBI Taxonomy" id="33897"/>
    <lineage>
        <taxon>Bacteria</taxon>
        <taxon>Bacillati</taxon>
        <taxon>Actinomycetota</taxon>
        <taxon>Actinomycetes</taxon>
        <taxon>Kitasatosporales</taxon>
        <taxon>Streptomycetaceae</taxon>
        <taxon>Streptomyces</taxon>
    </lineage>
</organism>
<feature type="chain" id="PRO_5045459215" description="Integral membrane protein" evidence="3">
    <location>
        <begin position="31"/>
        <end position="301"/>
    </location>
</feature>
<keyword evidence="5" id="KW-1185">Reference proteome</keyword>
<feature type="transmembrane region" description="Helical" evidence="2">
    <location>
        <begin position="255"/>
        <end position="274"/>
    </location>
</feature>
<evidence type="ECO:0000256" key="1">
    <source>
        <dbReference type="SAM" id="MobiDB-lite"/>
    </source>
</evidence>
<dbReference type="RefSeq" id="WP_134038491.1">
    <property type="nucleotide sequence ID" value="NZ_JBEOZG010000015.1"/>
</dbReference>
<feature type="transmembrane region" description="Helical" evidence="2">
    <location>
        <begin position="176"/>
        <end position="195"/>
    </location>
</feature>
<feature type="compositionally biased region" description="Pro residues" evidence="1">
    <location>
        <begin position="283"/>
        <end position="301"/>
    </location>
</feature>
<gene>
    <name evidence="4" type="ORF">ACFY1D_01255</name>
</gene>
<evidence type="ECO:0000256" key="2">
    <source>
        <dbReference type="SAM" id="Phobius"/>
    </source>
</evidence>
<protein>
    <recommendedName>
        <fullName evidence="6">Integral membrane protein</fullName>
    </recommendedName>
</protein>
<keyword evidence="2" id="KW-0812">Transmembrane</keyword>
<feature type="transmembrane region" description="Helical" evidence="2">
    <location>
        <begin position="202"/>
        <end position="223"/>
    </location>
</feature>
<evidence type="ECO:0000313" key="5">
    <source>
        <dbReference type="Proteomes" id="UP001602058"/>
    </source>
</evidence>
<keyword evidence="2" id="KW-0472">Membrane</keyword>
<evidence type="ECO:0000313" key="4">
    <source>
        <dbReference type="EMBL" id="MFF4520095.1"/>
    </source>
</evidence>
<keyword evidence="3" id="KW-0732">Signal</keyword>
<proteinExistence type="predicted"/>
<sequence length="301" mass="31907">MPRRVRSALSAVLIALASLLAPLGALSAWATYEIGDAARYEAATAPLAADPHVRNAIADAVTAGIMREVHVRPPLKGPVRAFTHDAVRSFTQTAAYRAAWTAANRAAHDTVLRAVRDDGTAPVTLDVAPVTERVKERLVRDRVPFAHRIPVEHTEVVVLASEDLDRLRKGYRVLELTAFWLPSLALALAVAGVLVSACRRGAVFATGVGTALGGVLLGIAVAVGRHMTLTDLPPDVSRAAGAAVYDALTATLRTVTWLLVVLGVSVALAAWVTGYHGHHRQPPPEPAPPVPTPQEQPQPQT</sequence>
<evidence type="ECO:0000256" key="3">
    <source>
        <dbReference type="SAM" id="SignalP"/>
    </source>
</evidence>
<dbReference type="EMBL" id="JBIAWJ010000001">
    <property type="protein sequence ID" value="MFF4520095.1"/>
    <property type="molecule type" value="Genomic_DNA"/>
</dbReference>
<feature type="region of interest" description="Disordered" evidence="1">
    <location>
        <begin position="277"/>
        <end position="301"/>
    </location>
</feature>
<dbReference type="Proteomes" id="UP001602058">
    <property type="component" value="Unassembled WGS sequence"/>
</dbReference>
<evidence type="ECO:0008006" key="6">
    <source>
        <dbReference type="Google" id="ProtNLM"/>
    </source>
</evidence>
<reference evidence="4 5" key="1">
    <citation type="submission" date="2024-10" db="EMBL/GenBank/DDBJ databases">
        <title>The Natural Products Discovery Center: Release of the First 8490 Sequenced Strains for Exploring Actinobacteria Biosynthetic Diversity.</title>
        <authorList>
            <person name="Kalkreuter E."/>
            <person name="Kautsar S.A."/>
            <person name="Yang D."/>
            <person name="Bader C.D."/>
            <person name="Teijaro C.N."/>
            <person name="Fluegel L."/>
            <person name="Davis C.M."/>
            <person name="Simpson J.R."/>
            <person name="Lauterbach L."/>
            <person name="Steele A.D."/>
            <person name="Gui C."/>
            <person name="Meng S."/>
            <person name="Li G."/>
            <person name="Viehrig K."/>
            <person name="Ye F."/>
            <person name="Su P."/>
            <person name="Kiefer A.F."/>
            <person name="Nichols A."/>
            <person name="Cepeda A.J."/>
            <person name="Yan W."/>
            <person name="Fan B."/>
            <person name="Jiang Y."/>
            <person name="Adhikari A."/>
            <person name="Zheng C.-J."/>
            <person name="Schuster L."/>
            <person name="Cowan T.M."/>
            <person name="Smanski M.J."/>
            <person name="Chevrette M.G."/>
            <person name="De Carvalho L.P.S."/>
            <person name="Shen B."/>
        </authorList>
    </citation>
    <scope>NUCLEOTIDE SEQUENCE [LARGE SCALE GENOMIC DNA]</scope>
    <source>
        <strain evidence="4 5">NPDC001390</strain>
    </source>
</reference>
<name>A0ABW6U9H7_9ACTN</name>
<feature type="signal peptide" evidence="3">
    <location>
        <begin position="1"/>
        <end position="30"/>
    </location>
</feature>
<comment type="caution">
    <text evidence="4">The sequence shown here is derived from an EMBL/GenBank/DDBJ whole genome shotgun (WGS) entry which is preliminary data.</text>
</comment>
<keyword evidence="2" id="KW-1133">Transmembrane helix</keyword>
<accession>A0ABW6U9H7</accession>